<name>A0AAN7IPS3_QUERU</name>
<comment type="caution">
    <text evidence="4">The sequence shown here is derived from an EMBL/GenBank/DDBJ whole genome shotgun (WGS) entry which is preliminary data.</text>
</comment>
<accession>A0AAN7IPS3</accession>
<evidence type="ECO:0000256" key="2">
    <source>
        <dbReference type="ARBA" id="ARBA00022840"/>
    </source>
</evidence>
<dbReference type="InterPro" id="IPR000719">
    <property type="entry name" value="Prot_kinase_dom"/>
</dbReference>
<evidence type="ECO:0000256" key="1">
    <source>
        <dbReference type="ARBA" id="ARBA00022741"/>
    </source>
</evidence>
<dbReference type="AlphaFoldDB" id="A0AAN7IPS3"/>
<gene>
    <name evidence="4" type="ORF">RGQ29_020221</name>
</gene>
<evidence type="ECO:0000259" key="3">
    <source>
        <dbReference type="PROSITE" id="PS50011"/>
    </source>
</evidence>
<keyword evidence="2" id="KW-0067">ATP-binding</keyword>
<protein>
    <recommendedName>
        <fullName evidence="3">Protein kinase domain-containing protein</fullName>
    </recommendedName>
</protein>
<dbReference type="Gene3D" id="3.30.200.20">
    <property type="entry name" value="Phosphorylase Kinase, domain 1"/>
    <property type="match status" value="1"/>
</dbReference>
<dbReference type="PANTHER" id="PTHR27001:SF931">
    <property type="entry name" value="OS11G0664100 PROTEIN"/>
    <property type="match status" value="1"/>
</dbReference>
<proteinExistence type="predicted"/>
<dbReference type="Gene3D" id="1.10.510.10">
    <property type="entry name" value="Transferase(Phosphotransferase) domain 1"/>
    <property type="match status" value="1"/>
</dbReference>
<evidence type="ECO:0000313" key="5">
    <source>
        <dbReference type="Proteomes" id="UP001324115"/>
    </source>
</evidence>
<dbReference type="EMBL" id="JAXUIC010000005">
    <property type="protein sequence ID" value="KAK4589568.1"/>
    <property type="molecule type" value="Genomic_DNA"/>
</dbReference>
<keyword evidence="1" id="KW-0547">Nucleotide-binding</keyword>
<reference evidence="4 5" key="1">
    <citation type="journal article" date="2023" name="G3 (Bethesda)">
        <title>A haplotype-resolved chromosome-scale genome for Quercus rubra L. provides insights into the genetics of adaptive traits for red oak species.</title>
        <authorList>
            <person name="Kapoor B."/>
            <person name="Jenkins J."/>
            <person name="Schmutz J."/>
            <person name="Zhebentyayeva T."/>
            <person name="Kuelheim C."/>
            <person name="Coggeshall M."/>
            <person name="Heim C."/>
            <person name="Lasky J.R."/>
            <person name="Leites L."/>
            <person name="Islam-Faridi N."/>
            <person name="Romero-Severson J."/>
            <person name="DeLeo V.L."/>
            <person name="Lucas S.M."/>
            <person name="Lazic D."/>
            <person name="Gailing O."/>
            <person name="Carlson J."/>
            <person name="Staton M."/>
        </authorList>
    </citation>
    <scope>NUCLEOTIDE SEQUENCE [LARGE SCALE GENOMIC DNA]</scope>
    <source>
        <strain evidence="4">Pseudo-F2</strain>
    </source>
</reference>
<organism evidence="4 5">
    <name type="scientific">Quercus rubra</name>
    <name type="common">Northern red oak</name>
    <name type="synonym">Quercus borealis</name>
    <dbReference type="NCBI Taxonomy" id="3512"/>
    <lineage>
        <taxon>Eukaryota</taxon>
        <taxon>Viridiplantae</taxon>
        <taxon>Streptophyta</taxon>
        <taxon>Embryophyta</taxon>
        <taxon>Tracheophyta</taxon>
        <taxon>Spermatophyta</taxon>
        <taxon>Magnoliopsida</taxon>
        <taxon>eudicotyledons</taxon>
        <taxon>Gunneridae</taxon>
        <taxon>Pentapetalae</taxon>
        <taxon>rosids</taxon>
        <taxon>fabids</taxon>
        <taxon>Fagales</taxon>
        <taxon>Fagaceae</taxon>
        <taxon>Quercus</taxon>
    </lineage>
</organism>
<dbReference type="SMART" id="SM00220">
    <property type="entry name" value="S_TKc"/>
    <property type="match status" value="1"/>
</dbReference>
<dbReference type="InterPro" id="IPR008271">
    <property type="entry name" value="Ser/Thr_kinase_AS"/>
</dbReference>
<dbReference type="GO" id="GO:0005524">
    <property type="term" value="F:ATP binding"/>
    <property type="evidence" value="ECO:0007669"/>
    <property type="project" value="UniProtKB-KW"/>
</dbReference>
<keyword evidence="5" id="KW-1185">Reference proteome</keyword>
<evidence type="ECO:0000313" key="4">
    <source>
        <dbReference type="EMBL" id="KAK4589568.1"/>
    </source>
</evidence>
<dbReference type="InterPro" id="IPR011009">
    <property type="entry name" value="Kinase-like_dom_sf"/>
</dbReference>
<dbReference type="Proteomes" id="UP001324115">
    <property type="component" value="Unassembled WGS sequence"/>
</dbReference>
<dbReference type="Pfam" id="PF00069">
    <property type="entry name" value="Pkinase"/>
    <property type="match status" value="1"/>
</dbReference>
<dbReference type="GO" id="GO:0005886">
    <property type="term" value="C:plasma membrane"/>
    <property type="evidence" value="ECO:0007669"/>
    <property type="project" value="TreeGrafter"/>
</dbReference>
<feature type="domain" description="Protein kinase" evidence="3">
    <location>
        <begin position="20"/>
        <end position="304"/>
    </location>
</feature>
<sequence>MAPFTFNEDDITSFLSNFNEDNRLGTRFSSFGHVYKGYIPKNNRFSLLEQPVAIKRSFDLTLEEQFKAEIEWLTKLEHPNIIRLIGHCQTNTNYFLVYELAEMGSVEKHLKELSWEQTLKILKGVVAAIDYMHTFPGHVVHGDIKPGNILLAADYEPKLGDFGCTRLEGEEGFEGVEGYCISSQRDKKNAKRENDIYALGTTTLQLLMKQNHMVNVGFNREHIKLAVEEHALAVSPRLKWSGCKKKHGERLKELALKSLPAMHRADYEFATSGEWSLLVNSLNMDTFNKFKALLFKKITKHGHN</sequence>
<dbReference type="SUPFAM" id="SSF56112">
    <property type="entry name" value="Protein kinase-like (PK-like)"/>
    <property type="match status" value="1"/>
</dbReference>
<dbReference type="GO" id="GO:0004672">
    <property type="term" value="F:protein kinase activity"/>
    <property type="evidence" value="ECO:0007669"/>
    <property type="project" value="InterPro"/>
</dbReference>
<dbReference type="PANTHER" id="PTHR27001">
    <property type="entry name" value="OS01G0253100 PROTEIN"/>
    <property type="match status" value="1"/>
</dbReference>
<dbReference type="PROSITE" id="PS00108">
    <property type="entry name" value="PROTEIN_KINASE_ST"/>
    <property type="match status" value="1"/>
</dbReference>
<dbReference type="PROSITE" id="PS50011">
    <property type="entry name" value="PROTEIN_KINASE_DOM"/>
    <property type="match status" value="1"/>
</dbReference>